<dbReference type="RefSeq" id="XP_011129671.1">
    <property type="nucleotide sequence ID" value="XM_011131369.1"/>
</dbReference>
<dbReference type="Proteomes" id="UP000019763">
    <property type="component" value="Unassembled WGS sequence"/>
</dbReference>
<dbReference type="EC" id="2.7.1.82" evidence="3"/>
<sequence>MGRLRDTDDEDEYLEVEEEECRSPVVVCLSPEPIRKITTVSRVHPVNTVEDIIESARHFSPLTDPQEIKRLCCEKVPTWKIFQVDPSMLEAEQIVAGLTNQLFQVSLLQRTSPQSNSPQPTAGSKAVESRKGMEGLVPVKVLFRVYGTAVGDLYDPEREFAIFRLLSEVEAAPKLFASFPGGRIEEFIKGHSLKKNEMDNPSVLCAVATVLARFHRLAERLPRVAEFNDESCHYEPTSTEALMIQRMKSMSDSDSADWKKRFTDLPLDAMTKEIPDLLRILQEDDDHLILQPAFCHNDVQENNILVSGTRIRLIDFEYSSYNYPAFDIANFFAEMRMDYCVDQHPYFTHDVDPANFPDEELIRLFGSVYMSARCRATILPSHHSLDRFVSIVKKFVLSSHLLWSFWSIIRFSQANTSGSFDFKAYALSRWQAYLLWKKHISV</sequence>
<dbReference type="InterPro" id="IPR011009">
    <property type="entry name" value="Kinase-like_dom_sf"/>
</dbReference>
<evidence type="ECO:0000256" key="1">
    <source>
        <dbReference type="ARBA" id="ARBA00038211"/>
    </source>
</evidence>
<dbReference type="Pfam" id="PF01633">
    <property type="entry name" value="Choline_kinase"/>
    <property type="match status" value="1"/>
</dbReference>
<name>A0A023B9K7_GRENI</name>
<keyword evidence="3" id="KW-0418">Kinase</keyword>
<dbReference type="GO" id="GO:0004305">
    <property type="term" value="F:ethanolamine kinase activity"/>
    <property type="evidence" value="ECO:0007669"/>
    <property type="project" value="UniProtKB-EC"/>
</dbReference>
<dbReference type="OMA" id="MANTIMF"/>
<dbReference type="OrthoDB" id="3649325at2759"/>
<accession>A0A023B9K7</accession>
<reference evidence="3" key="1">
    <citation type="submission" date="2013-12" db="EMBL/GenBank/DDBJ databases">
        <authorList>
            <person name="Omoto C.K."/>
            <person name="Sibley D."/>
            <person name="Venepally P."/>
            <person name="Hadjithomas M."/>
            <person name="Karamycheva S."/>
            <person name="Brunk B."/>
            <person name="Roos D."/>
            <person name="Caler E."/>
            <person name="Lorenzi H."/>
        </authorList>
    </citation>
    <scope>NUCLEOTIDE SEQUENCE</scope>
</reference>
<evidence type="ECO:0000313" key="3">
    <source>
        <dbReference type="EMBL" id="EZG72976.1"/>
    </source>
</evidence>
<dbReference type="GeneID" id="22911793"/>
<dbReference type="GO" id="GO:0005737">
    <property type="term" value="C:cytoplasm"/>
    <property type="evidence" value="ECO:0007669"/>
    <property type="project" value="TreeGrafter"/>
</dbReference>
<dbReference type="CDD" id="cd14021">
    <property type="entry name" value="ChoK-like_euk"/>
    <property type="match status" value="1"/>
</dbReference>
<feature type="compositionally biased region" description="Polar residues" evidence="2">
    <location>
        <begin position="110"/>
        <end position="122"/>
    </location>
</feature>
<dbReference type="GO" id="GO:0004103">
    <property type="term" value="F:choline kinase activity"/>
    <property type="evidence" value="ECO:0007669"/>
    <property type="project" value="TreeGrafter"/>
</dbReference>
<protein>
    <submittedName>
        <fullName evidence="3">Choline kinase</fullName>
        <ecNumber evidence="3">2.7.1.82</ecNumber>
    </submittedName>
</protein>
<dbReference type="EMBL" id="AFNH02000384">
    <property type="protein sequence ID" value="EZG72976.1"/>
    <property type="molecule type" value="Genomic_DNA"/>
</dbReference>
<dbReference type="VEuPathDB" id="CryptoDB:GNI_049530"/>
<dbReference type="PANTHER" id="PTHR22603">
    <property type="entry name" value="CHOLINE/ETHANOALAMINE KINASE"/>
    <property type="match status" value="1"/>
</dbReference>
<gene>
    <name evidence="3" type="ORF">GNI_049530</name>
</gene>
<comment type="caution">
    <text evidence="3">The sequence shown here is derived from an EMBL/GenBank/DDBJ whole genome shotgun (WGS) entry which is preliminary data.</text>
</comment>
<dbReference type="Gene3D" id="3.30.200.20">
    <property type="entry name" value="Phosphorylase Kinase, domain 1"/>
    <property type="match status" value="1"/>
</dbReference>
<proteinExistence type="inferred from homology"/>
<dbReference type="AlphaFoldDB" id="A0A023B9K7"/>
<dbReference type="PANTHER" id="PTHR22603:SF93">
    <property type="entry name" value="RE24176P"/>
    <property type="match status" value="1"/>
</dbReference>
<evidence type="ECO:0000256" key="2">
    <source>
        <dbReference type="SAM" id="MobiDB-lite"/>
    </source>
</evidence>
<keyword evidence="3" id="KW-0808">Transferase</keyword>
<dbReference type="GO" id="GO:0006646">
    <property type="term" value="P:phosphatidylethanolamine biosynthetic process"/>
    <property type="evidence" value="ECO:0007669"/>
    <property type="project" value="TreeGrafter"/>
</dbReference>
<dbReference type="Gene3D" id="3.90.1200.10">
    <property type="match status" value="1"/>
</dbReference>
<dbReference type="eggNOG" id="KOG2686">
    <property type="taxonomic scope" value="Eukaryota"/>
</dbReference>
<organism evidence="3 4">
    <name type="scientific">Gregarina niphandrodes</name>
    <name type="common">Septate eugregarine</name>
    <dbReference type="NCBI Taxonomy" id="110365"/>
    <lineage>
        <taxon>Eukaryota</taxon>
        <taxon>Sar</taxon>
        <taxon>Alveolata</taxon>
        <taxon>Apicomplexa</taxon>
        <taxon>Conoidasida</taxon>
        <taxon>Gregarinasina</taxon>
        <taxon>Eugregarinorida</taxon>
        <taxon>Gregarinidae</taxon>
        <taxon>Gregarina</taxon>
    </lineage>
</organism>
<keyword evidence="4" id="KW-1185">Reference proteome</keyword>
<comment type="similarity">
    <text evidence="1">Belongs to the choline/ethanolamine kinase family.</text>
</comment>
<evidence type="ECO:0000313" key="4">
    <source>
        <dbReference type="Proteomes" id="UP000019763"/>
    </source>
</evidence>
<dbReference type="SUPFAM" id="SSF56112">
    <property type="entry name" value="Protein kinase-like (PK-like)"/>
    <property type="match status" value="1"/>
</dbReference>
<feature type="region of interest" description="Disordered" evidence="2">
    <location>
        <begin position="110"/>
        <end position="129"/>
    </location>
</feature>